<keyword evidence="1" id="KW-1133">Transmembrane helix</keyword>
<accession>A0A816U2P8</accession>
<keyword evidence="1" id="KW-0812">Transmembrane</keyword>
<dbReference type="Proteomes" id="UP001295469">
    <property type="component" value="Chromosome A05"/>
</dbReference>
<dbReference type="AlphaFoldDB" id="A0A816U2P8"/>
<name>A0A816U2P8_BRANA</name>
<reference evidence="2" key="1">
    <citation type="submission" date="2021-01" db="EMBL/GenBank/DDBJ databases">
        <authorList>
            <consortium name="Genoscope - CEA"/>
            <person name="William W."/>
        </authorList>
    </citation>
    <scope>NUCLEOTIDE SEQUENCE</scope>
</reference>
<protein>
    <submittedName>
        <fullName evidence="2">(rape) hypothetical protein</fullName>
    </submittedName>
</protein>
<dbReference type="EMBL" id="HG994359">
    <property type="protein sequence ID" value="CAF2097889.1"/>
    <property type="molecule type" value="Genomic_DNA"/>
</dbReference>
<sequence length="161" mass="18956">MVRLIHQKVAETLFYLSIMNECVCFRAAISYLKKETETDTQPLLKDFISLSKPFREEHDEELFKEKKFQLWRENDHISNARFSDTLEIERDDEKSSNSLYMLLSPGMTTPKVETGLGLGLTSSSMVKGRRKLVASSSMFVSYLFYLFFKRKYELVFFFLKQ</sequence>
<gene>
    <name evidence="2" type="ORF">DARMORV10_A05P20550.1</name>
</gene>
<feature type="transmembrane region" description="Helical" evidence="1">
    <location>
        <begin position="132"/>
        <end position="148"/>
    </location>
</feature>
<evidence type="ECO:0000313" key="2">
    <source>
        <dbReference type="EMBL" id="CAF2097889.1"/>
    </source>
</evidence>
<proteinExistence type="predicted"/>
<keyword evidence="1" id="KW-0472">Membrane</keyword>
<organism evidence="2">
    <name type="scientific">Brassica napus</name>
    <name type="common">Rape</name>
    <dbReference type="NCBI Taxonomy" id="3708"/>
    <lineage>
        <taxon>Eukaryota</taxon>
        <taxon>Viridiplantae</taxon>
        <taxon>Streptophyta</taxon>
        <taxon>Embryophyta</taxon>
        <taxon>Tracheophyta</taxon>
        <taxon>Spermatophyta</taxon>
        <taxon>Magnoliopsida</taxon>
        <taxon>eudicotyledons</taxon>
        <taxon>Gunneridae</taxon>
        <taxon>Pentapetalae</taxon>
        <taxon>rosids</taxon>
        <taxon>malvids</taxon>
        <taxon>Brassicales</taxon>
        <taxon>Brassicaceae</taxon>
        <taxon>Brassiceae</taxon>
        <taxon>Brassica</taxon>
    </lineage>
</organism>
<evidence type="ECO:0000256" key="1">
    <source>
        <dbReference type="SAM" id="Phobius"/>
    </source>
</evidence>